<name>A0A3E0E075_9FLAO</name>
<evidence type="ECO:0000313" key="1">
    <source>
        <dbReference type="EMBL" id="REG91123.1"/>
    </source>
</evidence>
<sequence>MKLTLVNKPFLIVFVLSILLHSCQKEEKQKKIKESEVHSCAKELQPPPPIENRILSSAKLEINEEKRKYFVTVNLVADKLVDFNGKDQQLYKIETTNKNRTRKLYFALPIDYNKYWNELKIFSDKENKILEIGFKEKEVSKTLYKLYGYKYDNEDFGNGLIEIKSNFEKNQYRIID</sequence>
<keyword evidence="2" id="KW-1185">Reference proteome</keyword>
<protein>
    <submittedName>
        <fullName evidence="1">Uncharacterized protein</fullName>
    </submittedName>
</protein>
<reference evidence="1 2" key="1">
    <citation type="submission" date="2018-08" db="EMBL/GenBank/DDBJ databases">
        <title>Genomic Encyclopedia of Archaeal and Bacterial Type Strains, Phase II (KMG-II): from individual species to whole genera.</title>
        <authorList>
            <person name="Goeker M."/>
        </authorList>
    </citation>
    <scope>NUCLEOTIDE SEQUENCE [LARGE SCALE GENOMIC DNA]</scope>
    <source>
        <strain evidence="1 2">DSM 100880</strain>
    </source>
</reference>
<gene>
    <name evidence="1" type="ORF">C8P67_11716</name>
</gene>
<accession>A0A3E0E075</accession>
<proteinExistence type="predicted"/>
<dbReference type="EMBL" id="QUNI01000017">
    <property type="protein sequence ID" value="REG91123.1"/>
    <property type="molecule type" value="Genomic_DNA"/>
</dbReference>
<dbReference type="Proteomes" id="UP000257136">
    <property type="component" value="Unassembled WGS sequence"/>
</dbReference>
<dbReference type="RefSeq" id="WP_115814994.1">
    <property type="nucleotide sequence ID" value="NZ_QUNI01000017.1"/>
</dbReference>
<evidence type="ECO:0000313" key="2">
    <source>
        <dbReference type="Proteomes" id="UP000257136"/>
    </source>
</evidence>
<comment type="caution">
    <text evidence="1">The sequence shown here is derived from an EMBL/GenBank/DDBJ whole genome shotgun (WGS) entry which is preliminary data.</text>
</comment>
<dbReference type="AlphaFoldDB" id="A0A3E0E075"/>
<organism evidence="1 2">
    <name type="scientific">Flavobacterium aquicola</name>
    <dbReference type="NCBI Taxonomy" id="1682742"/>
    <lineage>
        <taxon>Bacteria</taxon>
        <taxon>Pseudomonadati</taxon>
        <taxon>Bacteroidota</taxon>
        <taxon>Flavobacteriia</taxon>
        <taxon>Flavobacteriales</taxon>
        <taxon>Flavobacteriaceae</taxon>
        <taxon>Flavobacterium</taxon>
    </lineage>
</organism>
<dbReference type="OrthoDB" id="9828124at2"/>